<organism evidence="2 3">
    <name type="scientific">Polysphondylium violaceum</name>
    <dbReference type="NCBI Taxonomy" id="133409"/>
    <lineage>
        <taxon>Eukaryota</taxon>
        <taxon>Amoebozoa</taxon>
        <taxon>Evosea</taxon>
        <taxon>Eumycetozoa</taxon>
        <taxon>Dictyostelia</taxon>
        <taxon>Dictyosteliales</taxon>
        <taxon>Dictyosteliaceae</taxon>
        <taxon>Polysphondylium</taxon>
    </lineage>
</organism>
<accession>A0A8J4Q4K0</accession>
<dbReference type="InterPro" id="IPR029063">
    <property type="entry name" value="SAM-dependent_MTases_sf"/>
</dbReference>
<dbReference type="Gene3D" id="3.40.50.150">
    <property type="entry name" value="Vaccinia Virus protein VP39"/>
    <property type="match status" value="1"/>
</dbReference>
<dbReference type="AlphaFoldDB" id="A0A8J4Q4K0"/>
<protein>
    <recommendedName>
        <fullName evidence="1">Ribosomal RNA methyltransferase FtsJ domain-containing protein</fullName>
    </recommendedName>
</protein>
<dbReference type="EMBL" id="AJWJ01000010">
    <property type="protein sequence ID" value="KAF2078177.1"/>
    <property type="molecule type" value="Genomic_DNA"/>
</dbReference>
<gene>
    <name evidence="2" type="ORF">CYY_000561</name>
</gene>
<evidence type="ECO:0000313" key="3">
    <source>
        <dbReference type="Proteomes" id="UP000695562"/>
    </source>
</evidence>
<name>A0A8J4Q4K0_9MYCE</name>
<evidence type="ECO:0000259" key="1">
    <source>
        <dbReference type="Pfam" id="PF01728"/>
    </source>
</evidence>
<dbReference type="PANTHER" id="PTHR37524">
    <property type="entry name" value="RIBOSOMAL RNA LARGE SUBUNIT METHYLTRANSFERASE M"/>
    <property type="match status" value="1"/>
</dbReference>
<dbReference type="GO" id="GO:0008168">
    <property type="term" value="F:methyltransferase activity"/>
    <property type="evidence" value="ECO:0007669"/>
    <property type="project" value="InterPro"/>
</dbReference>
<keyword evidence="3" id="KW-1185">Reference proteome</keyword>
<evidence type="ECO:0000313" key="2">
    <source>
        <dbReference type="EMBL" id="KAF2078177.1"/>
    </source>
</evidence>
<dbReference type="Proteomes" id="UP000695562">
    <property type="component" value="Unassembled WGS sequence"/>
</dbReference>
<dbReference type="PANTHER" id="PTHR37524:SF2">
    <property type="entry name" value="RIBOSOMAL RNA METHYLTRANSFERASE FTSJ DOMAIN-CONTAINING PROTEIN"/>
    <property type="match status" value="1"/>
</dbReference>
<sequence>MFITKQNLIKSSSYLRYCSTTNSNNINSNNSSNSSISSVYQTFKKYDFLKRNLSNRDIWIPPLVTNNNYSPEEKDILPIIKSQLKASIIGLSDSNSKSNNNNNNYNGVVKTLEKNILVSTNERVDRNAHLKLNSEKDFTKENLDRFSKYFESDTTKNRFTSTWTQQLLPNSYKIDNTVSDQTNESFNYLYPILSFLDAYHSDQFHYTFHCLTTESIAGEVNDGGGEGKQMKKVKSIQRRLANKLKDTRKRIFKKMVKPFDQGLSVEKANLDTAALDPLKSPHQAFFIVQLLLTNNDDLYISVNRSLYNQLWSLPLPFNQGVVHIDRDLKPPSRAYKKLIESFSILGTIPQPNDICVDLGSSPGGWISILSRLYKQHTTDKLCIFSIDRSPLEQGLEKDIHRHLITDGMKWRLTSDDISQSTNTDANIWLFNDMAIPPNKSCQVLDAWIKSGKVNYFVWAIKFIGDTEYNNTLELITKIMKDNNITTYCTKHLLNQGNEIMIIGKV</sequence>
<proteinExistence type="predicted"/>
<dbReference type="GO" id="GO:0032259">
    <property type="term" value="P:methylation"/>
    <property type="evidence" value="ECO:0007669"/>
    <property type="project" value="InterPro"/>
</dbReference>
<dbReference type="Pfam" id="PF01728">
    <property type="entry name" value="FtsJ"/>
    <property type="match status" value="1"/>
</dbReference>
<reference evidence="2" key="1">
    <citation type="submission" date="2020-01" db="EMBL/GenBank/DDBJ databases">
        <title>Development of genomics and gene disruption for Polysphondylium violaceum indicates a role for the polyketide synthase stlB in stalk morphogenesis.</title>
        <authorList>
            <person name="Narita B."/>
            <person name="Kawabe Y."/>
            <person name="Kin K."/>
            <person name="Saito T."/>
            <person name="Gibbs R."/>
            <person name="Kuspa A."/>
            <person name="Muzny D."/>
            <person name="Queller D."/>
            <person name="Richards S."/>
            <person name="Strassman J."/>
            <person name="Sucgang R."/>
            <person name="Worley K."/>
            <person name="Schaap P."/>
        </authorList>
    </citation>
    <scope>NUCLEOTIDE SEQUENCE</scope>
    <source>
        <strain evidence="2">QSvi11</strain>
    </source>
</reference>
<comment type="caution">
    <text evidence="2">The sequence shown here is derived from an EMBL/GenBank/DDBJ whole genome shotgun (WGS) entry which is preliminary data.</text>
</comment>
<dbReference type="InterPro" id="IPR002877">
    <property type="entry name" value="RNA_MeTrfase_FtsJ_dom"/>
</dbReference>
<dbReference type="OrthoDB" id="20105at2759"/>
<feature type="domain" description="Ribosomal RNA methyltransferase FtsJ" evidence="1">
    <location>
        <begin position="332"/>
        <end position="391"/>
    </location>
</feature>